<dbReference type="PANTHER" id="PTHR43863:SF2">
    <property type="entry name" value="MALTASE-GLUCOAMYLASE"/>
    <property type="match status" value="1"/>
</dbReference>
<reference evidence="5 6" key="1">
    <citation type="submission" date="2018-10" db="EMBL/GenBank/DDBJ databases">
        <authorList>
            <person name="Jung H.S."/>
            <person name="Jeon C.O."/>
        </authorList>
    </citation>
    <scope>NUCLEOTIDE SEQUENCE [LARGE SCALE GENOMIC DNA]</scope>
    <source>
        <strain evidence="5 6">MA-7-27</strain>
    </source>
</reference>
<feature type="domain" description="Glycoside hydrolase family 31 TIM barrel" evidence="3">
    <location>
        <begin position="233"/>
        <end position="540"/>
    </location>
</feature>
<gene>
    <name evidence="5" type="ORF">D9R08_09445</name>
</gene>
<dbReference type="InterPro" id="IPR011013">
    <property type="entry name" value="Gal_mutarotase_sf_dom"/>
</dbReference>
<evidence type="ECO:0000313" key="5">
    <source>
        <dbReference type="EMBL" id="RMA42510.1"/>
    </source>
</evidence>
<protein>
    <submittedName>
        <fullName evidence="5">Glycoside hydrolase family 31 protein</fullName>
    </submittedName>
</protein>
<evidence type="ECO:0000313" key="6">
    <source>
        <dbReference type="Proteomes" id="UP000281343"/>
    </source>
</evidence>
<dbReference type="Proteomes" id="UP000281343">
    <property type="component" value="Unassembled WGS sequence"/>
</dbReference>
<dbReference type="InterPro" id="IPR017853">
    <property type="entry name" value="GH"/>
</dbReference>
<evidence type="ECO:0000259" key="3">
    <source>
        <dbReference type="Pfam" id="PF01055"/>
    </source>
</evidence>
<comment type="similarity">
    <text evidence="1 2">Belongs to the glycosyl hydrolase 31 family.</text>
</comment>
<keyword evidence="6" id="KW-1185">Reference proteome</keyword>
<organism evidence="5 6">
    <name type="scientific">Rhodophyticola porphyridii</name>
    <dbReference type="NCBI Taxonomy" id="1852017"/>
    <lineage>
        <taxon>Bacteria</taxon>
        <taxon>Pseudomonadati</taxon>
        <taxon>Pseudomonadota</taxon>
        <taxon>Alphaproteobacteria</taxon>
        <taxon>Rhodobacterales</taxon>
        <taxon>Roseobacteraceae</taxon>
        <taxon>Rhodophyticola</taxon>
    </lineage>
</organism>
<dbReference type="InterPro" id="IPR013780">
    <property type="entry name" value="Glyco_hydro_b"/>
</dbReference>
<dbReference type="Pfam" id="PF01055">
    <property type="entry name" value="Glyco_hydro_31_2nd"/>
    <property type="match status" value="1"/>
</dbReference>
<dbReference type="GO" id="GO:0005975">
    <property type="term" value="P:carbohydrate metabolic process"/>
    <property type="evidence" value="ECO:0007669"/>
    <property type="project" value="InterPro"/>
</dbReference>
<accession>A0A3L9YI49</accession>
<comment type="caution">
    <text evidence="5">The sequence shown here is derived from an EMBL/GenBank/DDBJ whole genome shotgun (WGS) entry which is preliminary data.</text>
</comment>
<dbReference type="GO" id="GO:0030246">
    <property type="term" value="F:carbohydrate binding"/>
    <property type="evidence" value="ECO:0007669"/>
    <property type="project" value="InterPro"/>
</dbReference>
<dbReference type="Gene3D" id="2.60.40.1180">
    <property type="entry name" value="Golgi alpha-mannosidase II"/>
    <property type="match status" value="1"/>
</dbReference>
<dbReference type="OrthoDB" id="176168at2"/>
<dbReference type="Pfam" id="PF21365">
    <property type="entry name" value="Glyco_hydro_31_3rd"/>
    <property type="match status" value="1"/>
</dbReference>
<keyword evidence="2" id="KW-0326">Glycosidase</keyword>
<dbReference type="PANTHER" id="PTHR43863">
    <property type="entry name" value="HYDROLASE, PUTATIVE (AFU_ORTHOLOGUE AFUA_1G03140)-RELATED"/>
    <property type="match status" value="1"/>
</dbReference>
<dbReference type="AlphaFoldDB" id="A0A3L9YI49"/>
<evidence type="ECO:0000259" key="4">
    <source>
        <dbReference type="Pfam" id="PF21365"/>
    </source>
</evidence>
<dbReference type="SUPFAM" id="SSF51445">
    <property type="entry name" value="(Trans)glycosidases"/>
    <property type="match status" value="1"/>
</dbReference>
<dbReference type="SUPFAM" id="SSF74650">
    <property type="entry name" value="Galactose mutarotase-like"/>
    <property type="match status" value="1"/>
</dbReference>
<dbReference type="InterPro" id="IPR048395">
    <property type="entry name" value="Glyco_hydro_31_C"/>
</dbReference>
<name>A0A3L9YI49_9RHOB</name>
<proteinExistence type="inferred from homology"/>
<feature type="domain" description="Glycosyl hydrolase family 31 C-terminal" evidence="4">
    <location>
        <begin position="593"/>
        <end position="677"/>
    </location>
</feature>
<dbReference type="Gene3D" id="3.20.20.80">
    <property type="entry name" value="Glycosidases"/>
    <property type="match status" value="1"/>
</dbReference>
<dbReference type="InterPro" id="IPR000322">
    <property type="entry name" value="Glyco_hydro_31_TIM"/>
</dbReference>
<dbReference type="CDD" id="cd14752">
    <property type="entry name" value="GH31_N"/>
    <property type="match status" value="1"/>
</dbReference>
<dbReference type="GO" id="GO:0004553">
    <property type="term" value="F:hydrolase activity, hydrolyzing O-glycosyl compounds"/>
    <property type="evidence" value="ECO:0007669"/>
    <property type="project" value="InterPro"/>
</dbReference>
<sequence length="691" mass="76901">MFQEVDGGLECRFMGEMIRVAPWGPDAVRVRARPGRDLVAPHVDALLPAPEGRAEVEIGTDRASLTHGRIRAEITLTERYGADIKREAVIRFLRADTGEELLAETRSHFAGPRTRSFKALASGSWRLEAQFLAYEDESLWGMGQPQHGAMDLKGVSTTLLQQNAHAVIPFVVSSRGYGFLWNNPATGRAEFARNVTRWTAEATGGLDYWITAGDSPAEILRSYVRATGLSPDVPDWVLGFWQCKLRYRNQEELLSVAREYKRRALPLSCIVIDFFAWTRQGEWRFDPKDWPDPEAMVAELAEMGVELMVSIWPTVSASSIHYRQMTEEGLLLGTERGIPAIIPFPDKDPFGAGFFTYYDAFNPAARAFHWDLVRRNYLDKGIRHFWLDACEPEMRPAHPENIRTALGNGAEMLCAYPLVHEAGYREGLTQAGAADGVLLCRSAWAGSQRHGVILWSGDVWSDWAWFRAQIPAGLHAGMAGMGWWTTDIGGFYDGHGGSAAFRDLLVRWFEFGVFSPICRLHGFRVPDDIPPPAPGEPVTYGQDTFNIFTDTGGSNEVWSFGPEVETVLVELLGLRERLRPYLETVFATYAATGDPVMAPLFYHHPDQRDLFDRADAYMLGPDILVAPVLEAGATARPVALPAGEDWVHAWTGIAYSGGTTADIDAPWGRIPVFIRKDRAEALLPVFEGTVP</sequence>
<dbReference type="CDD" id="cd06591">
    <property type="entry name" value="GH31_xylosidase_XylS"/>
    <property type="match status" value="1"/>
</dbReference>
<dbReference type="SUPFAM" id="SSF51011">
    <property type="entry name" value="Glycosyl hydrolase domain"/>
    <property type="match status" value="1"/>
</dbReference>
<dbReference type="Gene3D" id="2.60.40.1760">
    <property type="entry name" value="glycosyl hydrolase (family 31)"/>
    <property type="match status" value="1"/>
</dbReference>
<dbReference type="InterPro" id="IPR051816">
    <property type="entry name" value="Glycosyl_Hydrolase_31"/>
</dbReference>
<evidence type="ECO:0000256" key="2">
    <source>
        <dbReference type="RuleBase" id="RU361185"/>
    </source>
</evidence>
<keyword evidence="2 5" id="KW-0378">Hydrolase</keyword>
<dbReference type="EMBL" id="RCNT01000004">
    <property type="protein sequence ID" value="RMA42510.1"/>
    <property type="molecule type" value="Genomic_DNA"/>
</dbReference>
<evidence type="ECO:0000256" key="1">
    <source>
        <dbReference type="ARBA" id="ARBA00007806"/>
    </source>
</evidence>